<dbReference type="EnsemblMetazoa" id="GAUT040143-RA">
    <property type="protein sequence ID" value="GAUT040143-PA"/>
    <property type="gene ID" value="GAUT040143"/>
</dbReference>
<dbReference type="AlphaFoldDB" id="A0A1A9VKZ2"/>
<keyword evidence="2" id="KW-1185">Reference proteome</keyword>
<accession>A0A1A9VKZ2</accession>
<sequence>MECEIPDHNFGEVRFDNDDDSTYPRLCPCIEKTKKKVLLLEYPTKQMMRETGMELLLETNAVTSDLRSFGPIVGGVFVCVFGKTFNPFSIPFVESSQKRNI</sequence>
<evidence type="ECO:0000313" key="1">
    <source>
        <dbReference type="EnsemblMetazoa" id="GAUT040143-PA"/>
    </source>
</evidence>
<organism evidence="1 2">
    <name type="scientific">Glossina austeni</name>
    <name type="common">Savannah tsetse fly</name>
    <dbReference type="NCBI Taxonomy" id="7395"/>
    <lineage>
        <taxon>Eukaryota</taxon>
        <taxon>Metazoa</taxon>
        <taxon>Ecdysozoa</taxon>
        <taxon>Arthropoda</taxon>
        <taxon>Hexapoda</taxon>
        <taxon>Insecta</taxon>
        <taxon>Pterygota</taxon>
        <taxon>Neoptera</taxon>
        <taxon>Endopterygota</taxon>
        <taxon>Diptera</taxon>
        <taxon>Brachycera</taxon>
        <taxon>Muscomorpha</taxon>
        <taxon>Hippoboscoidea</taxon>
        <taxon>Glossinidae</taxon>
        <taxon>Glossina</taxon>
    </lineage>
</organism>
<protein>
    <submittedName>
        <fullName evidence="1">Uncharacterized protein</fullName>
    </submittedName>
</protein>
<dbReference type="VEuPathDB" id="VectorBase:GAUT040143"/>
<evidence type="ECO:0000313" key="2">
    <source>
        <dbReference type="Proteomes" id="UP000078200"/>
    </source>
</evidence>
<dbReference type="Proteomes" id="UP000078200">
    <property type="component" value="Unassembled WGS sequence"/>
</dbReference>
<reference evidence="1" key="1">
    <citation type="submission" date="2020-05" db="UniProtKB">
        <authorList>
            <consortium name="EnsemblMetazoa"/>
        </authorList>
    </citation>
    <scope>IDENTIFICATION</scope>
    <source>
        <strain evidence="1">TTRI</strain>
    </source>
</reference>
<name>A0A1A9VKZ2_GLOAU</name>
<proteinExistence type="predicted"/>